<feature type="binding site" evidence="6">
    <location>
        <begin position="174"/>
        <end position="179"/>
    </location>
    <ligand>
        <name>NAD(+)</name>
        <dbReference type="ChEBI" id="CHEBI:57540"/>
    </ligand>
</feature>
<dbReference type="InterPro" id="IPR046346">
    <property type="entry name" value="Aminoacid_DH-like_N_sf"/>
</dbReference>
<dbReference type="InterPro" id="IPR006095">
    <property type="entry name" value="Glu/Leu/Phe/Val/Trp_DH"/>
</dbReference>
<keyword evidence="6" id="KW-0547">Nucleotide-binding</keyword>
<dbReference type="GO" id="GO:0006520">
    <property type="term" value="P:amino acid metabolic process"/>
    <property type="evidence" value="ECO:0007669"/>
    <property type="project" value="InterPro"/>
</dbReference>
<name>A0A1N6SK12_9GAMM</name>
<gene>
    <name evidence="9" type="ORF">SAMN05421647_104317</name>
</gene>
<dbReference type="Gene3D" id="3.40.50.720">
    <property type="entry name" value="NAD(P)-binding Rossmann-like Domain"/>
    <property type="match status" value="1"/>
</dbReference>
<dbReference type="SMART" id="SM00839">
    <property type="entry name" value="ELFV_dehydrog"/>
    <property type="match status" value="1"/>
</dbReference>
<evidence type="ECO:0000256" key="4">
    <source>
        <dbReference type="ARBA" id="ARBA00023027"/>
    </source>
</evidence>
<dbReference type="AlphaFoldDB" id="A0A1N6SK12"/>
<dbReference type="EMBL" id="FTMN01000004">
    <property type="protein sequence ID" value="SIQ41421.1"/>
    <property type="molecule type" value="Genomic_DNA"/>
</dbReference>
<dbReference type="InterPro" id="IPR036291">
    <property type="entry name" value="NAD(P)-bd_dom_sf"/>
</dbReference>
<dbReference type="Pfam" id="PF00208">
    <property type="entry name" value="ELFV_dehydrog"/>
    <property type="match status" value="1"/>
</dbReference>
<evidence type="ECO:0000256" key="1">
    <source>
        <dbReference type="ARBA" id="ARBA00003868"/>
    </source>
</evidence>
<evidence type="ECO:0000313" key="9">
    <source>
        <dbReference type="EMBL" id="SIQ41421.1"/>
    </source>
</evidence>
<keyword evidence="4 6" id="KW-0520">NAD</keyword>
<evidence type="ECO:0000256" key="3">
    <source>
        <dbReference type="ARBA" id="ARBA00023002"/>
    </source>
</evidence>
<feature type="active site" description="Proton donor/acceptor" evidence="5">
    <location>
        <position position="78"/>
    </location>
</feature>
<protein>
    <submittedName>
        <fullName evidence="9">Leucine dehydrogenase</fullName>
    </submittedName>
</protein>
<dbReference type="SUPFAM" id="SSF51735">
    <property type="entry name" value="NAD(P)-binding Rossmann-fold domains"/>
    <property type="match status" value="1"/>
</dbReference>
<dbReference type="PANTHER" id="PTHR42722:SF1">
    <property type="entry name" value="VALINE DEHYDROGENASE"/>
    <property type="match status" value="1"/>
</dbReference>
<evidence type="ECO:0000256" key="5">
    <source>
        <dbReference type="PIRSR" id="PIRSR000188-1"/>
    </source>
</evidence>
<dbReference type="Proteomes" id="UP000186895">
    <property type="component" value="Unassembled WGS sequence"/>
</dbReference>
<dbReference type="eggNOG" id="COG0334">
    <property type="taxonomic scope" value="Bacteria"/>
</dbReference>
<evidence type="ECO:0000313" key="10">
    <source>
        <dbReference type="Proteomes" id="UP000186895"/>
    </source>
</evidence>
<sequence length="353" mass="37379">MLKQMENAGLTDLHFGLDPASGLKAIIAIHSTARGAAIGGCRFIHYAREQDAVTDALRLARGMSYKAALAGLPHGGGKTVIIKPEGDFDRRALMQAFGRFVDQLGGRYITAMDSGTEVSDMDTIATTTDFVSCTSASGDPAPHTALGIFAGIQAAVRHKLQRDSIAGLSVAIQGLGHVGHAIAQHLYKAGAHLLVADIDPARVRQCVEEFGAEAVSPDSIYGVQADIFSPCGLGAVLSQDSIAKLQCSIVAGSANNQLANDEDGNRLHQRGILYVPDYVINAGGLIHVAMHRTGASAAERDAKILEIGATLEHLFTEAERRDMPVHHVADLHAEQMLADAGHTQPADKERHHA</sequence>
<dbReference type="CDD" id="cd01075">
    <property type="entry name" value="NAD_bind_Leu_Phe_Val_DH"/>
    <property type="match status" value="1"/>
</dbReference>
<organism evidence="9 10">
    <name type="scientific">Marinobacterium stanieri</name>
    <dbReference type="NCBI Taxonomy" id="49186"/>
    <lineage>
        <taxon>Bacteria</taxon>
        <taxon>Pseudomonadati</taxon>
        <taxon>Pseudomonadota</taxon>
        <taxon>Gammaproteobacteria</taxon>
        <taxon>Oceanospirillales</taxon>
        <taxon>Oceanospirillaceae</taxon>
        <taxon>Marinobacterium</taxon>
    </lineage>
</organism>
<comment type="function">
    <text evidence="1">Catalyzes the reversible oxidative deamination of glutamate to alpha-ketoglutarate and ammonia.</text>
</comment>
<dbReference type="RefSeq" id="WP_076462879.1">
    <property type="nucleotide sequence ID" value="NZ_FTMN01000004.1"/>
</dbReference>
<accession>A0A1N6SK12</accession>
<dbReference type="InterPro" id="IPR006097">
    <property type="entry name" value="Glu/Leu/Phe/Val/Trp_DH_dimer"/>
</dbReference>
<dbReference type="Gene3D" id="3.40.50.10860">
    <property type="entry name" value="Leucine Dehydrogenase, chain A, domain 1"/>
    <property type="match status" value="1"/>
</dbReference>
<reference evidence="10" key="1">
    <citation type="submission" date="2017-01" db="EMBL/GenBank/DDBJ databases">
        <authorList>
            <person name="Varghese N."/>
            <person name="Submissions S."/>
        </authorList>
    </citation>
    <scope>NUCLEOTIDE SEQUENCE [LARGE SCALE GENOMIC DNA]</scope>
    <source>
        <strain evidence="10">DSM 7027</strain>
    </source>
</reference>
<dbReference type="PANTHER" id="PTHR42722">
    <property type="entry name" value="LEUCINE DEHYDROGENASE"/>
    <property type="match status" value="1"/>
</dbReference>
<evidence type="ECO:0000259" key="8">
    <source>
        <dbReference type="SMART" id="SM00839"/>
    </source>
</evidence>
<dbReference type="SUPFAM" id="SSF53223">
    <property type="entry name" value="Aminoacid dehydrogenase-like, N-terminal domain"/>
    <property type="match status" value="1"/>
</dbReference>
<evidence type="ECO:0000256" key="6">
    <source>
        <dbReference type="PIRSR" id="PIRSR000188-2"/>
    </source>
</evidence>
<keyword evidence="10" id="KW-1185">Reference proteome</keyword>
<dbReference type="PRINTS" id="PR00082">
    <property type="entry name" value="GLFDHDRGNASE"/>
</dbReference>
<proteinExistence type="inferred from homology"/>
<dbReference type="Pfam" id="PF02812">
    <property type="entry name" value="ELFV_dehydrog_N"/>
    <property type="match status" value="1"/>
</dbReference>
<feature type="domain" description="Glutamate/phenylalanine/leucine/valine/L-tryptophan dehydrogenase C-terminal" evidence="8">
    <location>
        <begin position="138"/>
        <end position="345"/>
    </location>
</feature>
<dbReference type="InterPro" id="IPR006096">
    <property type="entry name" value="Glu/Leu/Phe/Val/Trp_DH_C"/>
</dbReference>
<comment type="similarity">
    <text evidence="2 7">Belongs to the Glu/Leu/Phe/Val dehydrogenases family.</text>
</comment>
<evidence type="ECO:0000256" key="7">
    <source>
        <dbReference type="RuleBase" id="RU004417"/>
    </source>
</evidence>
<keyword evidence="3 7" id="KW-0560">Oxidoreductase</keyword>
<dbReference type="InterPro" id="IPR016211">
    <property type="entry name" value="Glu/Phe/Leu/Val/Trp_DH_bac/arc"/>
</dbReference>
<dbReference type="STRING" id="49186.SAMN05421647_104317"/>
<dbReference type="GO" id="GO:0000166">
    <property type="term" value="F:nucleotide binding"/>
    <property type="evidence" value="ECO:0007669"/>
    <property type="project" value="UniProtKB-KW"/>
</dbReference>
<evidence type="ECO:0000256" key="2">
    <source>
        <dbReference type="ARBA" id="ARBA00006382"/>
    </source>
</evidence>
<dbReference type="GO" id="GO:0016639">
    <property type="term" value="F:oxidoreductase activity, acting on the CH-NH2 group of donors, NAD or NADP as acceptor"/>
    <property type="evidence" value="ECO:0007669"/>
    <property type="project" value="InterPro"/>
</dbReference>
<dbReference type="PIRSF" id="PIRSF000188">
    <property type="entry name" value="Phe_leu_dh"/>
    <property type="match status" value="1"/>
</dbReference>